<dbReference type="EMBL" id="CM044705">
    <property type="protein sequence ID" value="KAI5664084.1"/>
    <property type="molecule type" value="Genomic_DNA"/>
</dbReference>
<accession>A0ACC0AU62</accession>
<dbReference type="Proteomes" id="UP001060085">
    <property type="component" value="Linkage Group LG05"/>
</dbReference>
<organism evidence="1 2">
    <name type="scientific">Catharanthus roseus</name>
    <name type="common">Madagascar periwinkle</name>
    <name type="synonym">Vinca rosea</name>
    <dbReference type="NCBI Taxonomy" id="4058"/>
    <lineage>
        <taxon>Eukaryota</taxon>
        <taxon>Viridiplantae</taxon>
        <taxon>Streptophyta</taxon>
        <taxon>Embryophyta</taxon>
        <taxon>Tracheophyta</taxon>
        <taxon>Spermatophyta</taxon>
        <taxon>Magnoliopsida</taxon>
        <taxon>eudicotyledons</taxon>
        <taxon>Gunneridae</taxon>
        <taxon>Pentapetalae</taxon>
        <taxon>asterids</taxon>
        <taxon>lamiids</taxon>
        <taxon>Gentianales</taxon>
        <taxon>Apocynaceae</taxon>
        <taxon>Rauvolfioideae</taxon>
        <taxon>Vinceae</taxon>
        <taxon>Catharanthinae</taxon>
        <taxon>Catharanthus</taxon>
    </lineage>
</organism>
<protein>
    <submittedName>
        <fullName evidence="1">Uncharacterized protein</fullName>
    </submittedName>
</protein>
<name>A0ACC0AU62_CATRO</name>
<sequence length="802" mass="88458">MGHSSKKKKKRSGGRRTPSKDHDSFSAQNAELISDELTALCAIFQEDCEVARGSPPQVNIKLRFIPGYPNKCPKLQIVPEKGLSETDTEKLLSLLHDQANSNSREGRVMIYSLVEAAQEFLSEIVPKSQTHESVRLNSSQLQSSFLFTPGGSILVLGASLPWHSQRSFAFKAYFPSGFSNEAWVLRSRPHDTYQPLYRCRRCERLAEAVTTVQFFRSESVKFGVVSPIIHKLAVQSLVLGFSTIFVVTASIWNRILLFWVCTCIKLVSEQVLSCGFMTARGGRGNRGHGGRYGTVEMFKGLREQVTQLTQLVTQVLGNQNHRTGINNGSDRNQGVRNEEVQQSDGETGSSSDDSSAQAGGFAQLRERPQSLKVAIQDQVSLQGPYKVIDAYRLALKVESQLSRSISKKAGFDHSNNTSTSKVGNGSRGGRTVAPLRSNQPTKDSGKAVQIHPNKEKTTMKCYRCFEFGPKSNEYLKRAEGRVNMAENENDDCNKNFANIEDQEEHLAVWDDVMGEGIDVTAEIVASQLAKTLVSFGTQAVPSQATETSKLSCKDGASSSSMIYSSRGPFAYAYLDLFSGSGESWHWNLTMEGNTAISSSARSNPLEDSKYVDPNLLNRVEQKLKPAAVQEAKQDFTFNPPLKLVTVHEETEDESKSTDSSRTLSYESVGSGAIVEDTFVEENAEDTDDDDLDSNPSKPDCSESLVHNQSSQTMKIDLILAHLLRLACAPKGQLRDVLPQITSELCDLGVVSEHVRDLAIKPSSDFDITFNDVFGHHMVSIPFKFSLLCTPSTHKDRPTSIST</sequence>
<keyword evidence="2" id="KW-1185">Reference proteome</keyword>
<gene>
    <name evidence="1" type="ORF">M9H77_23407</name>
</gene>
<evidence type="ECO:0000313" key="1">
    <source>
        <dbReference type="EMBL" id="KAI5664084.1"/>
    </source>
</evidence>
<comment type="caution">
    <text evidence="1">The sequence shown here is derived from an EMBL/GenBank/DDBJ whole genome shotgun (WGS) entry which is preliminary data.</text>
</comment>
<evidence type="ECO:0000313" key="2">
    <source>
        <dbReference type="Proteomes" id="UP001060085"/>
    </source>
</evidence>
<reference evidence="2" key="1">
    <citation type="journal article" date="2023" name="Nat. Plants">
        <title>Single-cell RNA sequencing provides a high-resolution roadmap for understanding the multicellular compartmentation of specialized metabolism.</title>
        <authorList>
            <person name="Sun S."/>
            <person name="Shen X."/>
            <person name="Li Y."/>
            <person name="Li Y."/>
            <person name="Wang S."/>
            <person name="Li R."/>
            <person name="Zhang H."/>
            <person name="Shen G."/>
            <person name="Guo B."/>
            <person name="Wei J."/>
            <person name="Xu J."/>
            <person name="St-Pierre B."/>
            <person name="Chen S."/>
            <person name="Sun C."/>
        </authorList>
    </citation>
    <scope>NUCLEOTIDE SEQUENCE [LARGE SCALE GENOMIC DNA]</scope>
</reference>
<proteinExistence type="predicted"/>